<organism evidence="7 8">
    <name type="scientific">Companilactobacillus huachuanensis</name>
    <dbReference type="NCBI Taxonomy" id="2559914"/>
    <lineage>
        <taxon>Bacteria</taxon>
        <taxon>Bacillati</taxon>
        <taxon>Bacillota</taxon>
        <taxon>Bacilli</taxon>
        <taxon>Lactobacillales</taxon>
        <taxon>Lactobacillaceae</taxon>
        <taxon>Companilactobacillus</taxon>
    </lineage>
</organism>
<gene>
    <name evidence="7" type="ORF">ACFQAV_04050</name>
</gene>
<feature type="transmembrane region" description="Helical" evidence="6">
    <location>
        <begin position="198"/>
        <end position="217"/>
    </location>
</feature>
<keyword evidence="5 6" id="KW-0472">Membrane</keyword>
<evidence type="ECO:0000256" key="3">
    <source>
        <dbReference type="ARBA" id="ARBA00022960"/>
    </source>
</evidence>
<sequence length="400" mass="44684">MQIRENNRKNDVDSRIDYGIIFSVMMLAIIGLMSIYVATIQDSQNPLKNVVSQVAWYVLGAAIIAVIMQFDAEQLWQVANYAYYAGIALLFLVLIFYSRSYAASTGAKSWFAIGSFTFQPSEVMKPAFILMLGKVITNHNSQYQVHKIGSDFLLLGKLLLWTLPVMVLLKLQNDFGTILVFVAILGGMILVSGIDWRILLTGFLIVGVIGGTALLFATTDWGRQILGHFGFRAYQFSRIDSWLNPSADTSENGYQIWQNMKAIGSGQLFGKGFNVSNVYVPVRESDMIFSVIGENFGFIGSCVLILLYFLLIYQMIQVTFDTKNEFYAYVSTGVIMMILFHVFENIGMSVGLLPLTGIPLPFISQGGSALLGNMIGIGLVMSMRFHHKSYMFENGTFKQR</sequence>
<evidence type="ECO:0000256" key="1">
    <source>
        <dbReference type="ARBA" id="ARBA00004141"/>
    </source>
</evidence>
<dbReference type="PANTHER" id="PTHR30474">
    <property type="entry name" value="CELL CYCLE PROTEIN"/>
    <property type="match status" value="1"/>
</dbReference>
<feature type="transmembrane region" description="Helical" evidence="6">
    <location>
        <begin position="20"/>
        <end position="38"/>
    </location>
</feature>
<dbReference type="Pfam" id="PF01098">
    <property type="entry name" value="FTSW_RODA_SPOVE"/>
    <property type="match status" value="1"/>
</dbReference>
<feature type="transmembrane region" description="Helical" evidence="6">
    <location>
        <begin position="363"/>
        <end position="381"/>
    </location>
</feature>
<feature type="transmembrane region" description="Helical" evidence="6">
    <location>
        <begin position="326"/>
        <end position="343"/>
    </location>
</feature>
<dbReference type="Proteomes" id="UP001596288">
    <property type="component" value="Unassembled WGS sequence"/>
</dbReference>
<keyword evidence="8" id="KW-1185">Reference proteome</keyword>
<dbReference type="InterPro" id="IPR001182">
    <property type="entry name" value="FtsW/RodA"/>
</dbReference>
<feature type="transmembrane region" description="Helical" evidence="6">
    <location>
        <begin position="296"/>
        <end position="314"/>
    </location>
</feature>
<comment type="caution">
    <text evidence="7">The sequence shown here is derived from an EMBL/GenBank/DDBJ whole genome shotgun (WGS) entry which is preliminary data.</text>
</comment>
<dbReference type="InterPro" id="IPR018365">
    <property type="entry name" value="Cell_cycle_FtsW-rel_CS"/>
</dbReference>
<keyword evidence="2 6" id="KW-0812">Transmembrane</keyword>
<feature type="transmembrane region" description="Helical" evidence="6">
    <location>
        <begin position="81"/>
        <end position="98"/>
    </location>
</feature>
<protein>
    <submittedName>
        <fullName evidence="7">FtsW/RodA/SpoVE family cell cycle protein</fullName>
    </submittedName>
</protein>
<comment type="subcellular location">
    <subcellularLocation>
        <location evidence="1">Membrane</location>
        <topology evidence="1">Multi-pass membrane protein</topology>
    </subcellularLocation>
</comment>
<feature type="transmembrane region" description="Helical" evidence="6">
    <location>
        <begin position="50"/>
        <end position="69"/>
    </location>
</feature>
<evidence type="ECO:0000313" key="8">
    <source>
        <dbReference type="Proteomes" id="UP001596288"/>
    </source>
</evidence>
<dbReference type="PROSITE" id="PS00428">
    <property type="entry name" value="FTSW_RODA_SPOVE"/>
    <property type="match status" value="1"/>
</dbReference>
<dbReference type="PANTHER" id="PTHR30474:SF1">
    <property type="entry name" value="PEPTIDOGLYCAN GLYCOSYLTRANSFERASE MRDB"/>
    <property type="match status" value="1"/>
</dbReference>
<keyword evidence="3" id="KW-0133">Cell shape</keyword>
<proteinExistence type="predicted"/>
<name>A0ABW1RIT0_9LACO</name>
<feature type="transmembrane region" description="Helical" evidence="6">
    <location>
        <begin position="175"/>
        <end position="191"/>
    </location>
</feature>
<evidence type="ECO:0000256" key="5">
    <source>
        <dbReference type="ARBA" id="ARBA00023136"/>
    </source>
</evidence>
<dbReference type="EMBL" id="JBHSSF010000011">
    <property type="protein sequence ID" value="MFC6175994.1"/>
    <property type="molecule type" value="Genomic_DNA"/>
</dbReference>
<dbReference type="RefSeq" id="WP_137610564.1">
    <property type="nucleotide sequence ID" value="NZ_BJDF01000002.1"/>
</dbReference>
<evidence type="ECO:0000256" key="2">
    <source>
        <dbReference type="ARBA" id="ARBA00022692"/>
    </source>
</evidence>
<evidence type="ECO:0000256" key="4">
    <source>
        <dbReference type="ARBA" id="ARBA00022989"/>
    </source>
</evidence>
<accession>A0ABW1RIT0</accession>
<evidence type="ECO:0000313" key="7">
    <source>
        <dbReference type="EMBL" id="MFC6175994.1"/>
    </source>
</evidence>
<keyword evidence="4 6" id="KW-1133">Transmembrane helix</keyword>
<reference evidence="8" key="1">
    <citation type="journal article" date="2019" name="Int. J. Syst. Evol. Microbiol.">
        <title>The Global Catalogue of Microorganisms (GCM) 10K type strain sequencing project: providing services to taxonomists for standard genome sequencing and annotation.</title>
        <authorList>
            <consortium name="The Broad Institute Genomics Platform"/>
            <consortium name="The Broad Institute Genome Sequencing Center for Infectious Disease"/>
            <person name="Wu L."/>
            <person name="Ma J."/>
        </authorList>
    </citation>
    <scope>NUCLEOTIDE SEQUENCE [LARGE SCALE GENOMIC DNA]</scope>
    <source>
        <strain evidence="8">CCM 8927</strain>
    </source>
</reference>
<evidence type="ECO:0000256" key="6">
    <source>
        <dbReference type="SAM" id="Phobius"/>
    </source>
</evidence>